<feature type="domain" description="HTH lacI-type" evidence="4">
    <location>
        <begin position="3"/>
        <end position="56"/>
    </location>
</feature>
<protein>
    <submittedName>
        <fullName evidence="5">LacI family DNA-binding transcriptional regulator</fullName>
    </submittedName>
</protein>
<dbReference type="SUPFAM" id="SSF53822">
    <property type="entry name" value="Periplasmic binding protein-like I"/>
    <property type="match status" value="1"/>
</dbReference>
<dbReference type="PROSITE" id="PS00356">
    <property type="entry name" value="HTH_LACI_1"/>
    <property type="match status" value="1"/>
</dbReference>
<accession>A0A8I0A8F0</accession>
<dbReference type="GO" id="GO:0003700">
    <property type="term" value="F:DNA-binding transcription factor activity"/>
    <property type="evidence" value="ECO:0007669"/>
    <property type="project" value="TreeGrafter"/>
</dbReference>
<dbReference type="Gene3D" id="3.40.50.2300">
    <property type="match status" value="2"/>
</dbReference>
<dbReference type="InterPro" id="IPR046335">
    <property type="entry name" value="LacI/GalR-like_sensor"/>
</dbReference>
<dbReference type="RefSeq" id="WP_022211047.1">
    <property type="nucleotide sequence ID" value="NZ_JACOOQ010000009.1"/>
</dbReference>
<dbReference type="InterPro" id="IPR000843">
    <property type="entry name" value="HTH_LacI"/>
</dbReference>
<evidence type="ECO:0000256" key="1">
    <source>
        <dbReference type="ARBA" id="ARBA00023015"/>
    </source>
</evidence>
<evidence type="ECO:0000259" key="4">
    <source>
        <dbReference type="PROSITE" id="PS50932"/>
    </source>
</evidence>
<keyword evidence="3" id="KW-0804">Transcription</keyword>
<dbReference type="PROSITE" id="PS50932">
    <property type="entry name" value="HTH_LACI_2"/>
    <property type="match status" value="1"/>
</dbReference>
<dbReference type="PANTHER" id="PTHR30146:SF109">
    <property type="entry name" value="HTH-TYPE TRANSCRIPTIONAL REGULATOR GALS"/>
    <property type="match status" value="1"/>
</dbReference>
<reference evidence="5" key="1">
    <citation type="submission" date="2020-08" db="EMBL/GenBank/DDBJ databases">
        <title>Genome public.</title>
        <authorList>
            <person name="Liu C."/>
            <person name="Sun Q."/>
        </authorList>
    </citation>
    <scope>NUCLEOTIDE SEQUENCE</scope>
    <source>
        <strain evidence="5">NSJ-42</strain>
    </source>
</reference>
<dbReference type="EMBL" id="JACOOQ010000009">
    <property type="protein sequence ID" value="MBC5640097.1"/>
    <property type="molecule type" value="Genomic_DNA"/>
</dbReference>
<dbReference type="InterPro" id="IPR028082">
    <property type="entry name" value="Peripla_BP_I"/>
</dbReference>
<keyword evidence="6" id="KW-1185">Reference proteome</keyword>
<name>A0A8I0A8F0_9CLOT</name>
<dbReference type="SMART" id="SM00354">
    <property type="entry name" value="HTH_LACI"/>
    <property type="match status" value="1"/>
</dbReference>
<dbReference type="Pfam" id="PF13377">
    <property type="entry name" value="Peripla_BP_3"/>
    <property type="match status" value="1"/>
</dbReference>
<comment type="caution">
    <text evidence="5">The sequence shown here is derived from an EMBL/GenBank/DDBJ whole genome shotgun (WGS) entry which is preliminary data.</text>
</comment>
<evidence type="ECO:0000313" key="6">
    <source>
        <dbReference type="Proteomes" id="UP000662088"/>
    </source>
</evidence>
<keyword evidence="1" id="KW-0805">Transcription regulation</keyword>
<evidence type="ECO:0000313" key="5">
    <source>
        <dbReference type="EMBL" id="MBC5640097.1"/>
    </source>
</evidence>
<gene>
    <name evidence="5" type="ORF">H8R92_06575</name>
</gene>
<dbReference type="AlphaFoldDB" id="A0A8I0A8F0"/>
<dbReference type="Gene3D" id="1.10.260.40">
    <property type="entry name" value="lambda repressor-like DNA-binding domains"/>
    <property type="match status" value="1"/>
</dbReference>
<proteinExistence type="predicted"/>
<dbReference type="InterPro" id="IPR010982">
    <property type="entry name" value="Lambda_DNA-bd_dom_sf"/>
</dbReference>
<keyword evidence="2 5" id="KW-0238">DNA-binding</keyword>
<dbReference type="Proteomes" id="UP000662088">
    <property type="component" value="Unassembled WGS sequence"/>
</dbReference>
<dbReference type="CDD" id="cd01542">
    <property type="entry name" value="PBP1_TreR-like"/>
    <property type="match status" value="1"/>
</dbReference>
<dbReference type="SUPFAM" id="SSF47413">
    <property type="entry name" value="lambda repressor-like DNA-binding domains"/>
    <property type="match status" value="1"/>
</dbReference>
<dbReference type="CDD" id="cd01392">
    <property type="entry name" value="HTH_LacI"/>
    <property type="match status" value="1"/>
</dbReference>
<sequence length="332" mass="37035">MTLNIIDIAKLAGVSKSTVSRYLNNGYVGAESREKIKKVIDETGFMPQSYAKSLRTGKTNLIGVIVPKISTETAPRVVQGITEVLSENNYDVLIANTNLSVEKEFEYLNIFKNNQVDGVIFMGTKITPKHKKIMDKLNVPIVVVAQYMDNYPCVYHDDFNAAKYMTEYLIGKGHKNIGFIGVYEEDRSVGLERENGYIAALKENNIEMDIENLKVGDFSYESGYKLANELINKKNTPTAIFAVTDNLAIAAIDCLKDKGLNIPKDVAVVSIGDTRISEVVSPKLTTIHYHYKTSGRKSAEIMLELLKSSIKTSKTIKKNIKLSYILIERNSA</sequence>
<dbReference type="Pfam" id="PF00356">
    <property type="entry name" value="LacI"/>
    <property type="match status" value="1"/>
</dbReference>
<organism evidence="5 6">
    <name type="scientific">Clostridium lentum</name>
    <dbReference type="NCBI Taxonomy" id="2763037"/>
    <lineage>
        <taxon>Bacteria</taxon>
        <taxon>Bacillati</taxon>
        <taxon>Bacillota</taxon>
        <taxon>Clostridia</taxon>
        <taxon>Eubacteriales</taxon>
        <taxon>Clostridiaceae</taxon>
        <taxon>Clostridium</taxon>
    </lineage>
</organism>
<dbReference type="GO" id="GO:0000976">
    <property type="term" value="F:transcription cis-regulatory region binding"/>
    <property type="evidence" value="ECO:0007669"/>
    <property type="project" value="TreeGrafter"/>
</dbReference>
<evidence type="ECO:0000256" key="2">
    <source>
        <dbReference type="ARBA" id="ARBA00023125"/>
    </source>
</evidence>
<dbReference type="PANTHER" id="PTHR30146">
    <property type="entry name" value="LACI-RELATED TRANSCRIPTIONAL REPRESSOR"/>
    <property type="match status" value="1"/>
</dbReference>
<evidence type="ECO:0000256" key="3">
    <source>
        <dbReference type="ARBA" id="ARBA00023163"/>
    </source>
</evidence>